<dbReference type="WBParaSite" id="nRc.2.0.1.t21620-RA">
    <property type="protein sequence ID" value="nRc.2.0.1.t21620-RA"/>
    <property type="gene ID" value="nRc.2.0.1.g21620"/>
</dbReference>
<dbReference type="AlphaFoldDB" id="A0A915J657"/>
<sequence length="124" mass="13707">MISFQASSATTLNSSIETCNLFWMSDIFCHKTGKKRKTLNMAPMLKAIASEPATVVETIMQIGSWYQRRNLFFDRESCTEIFTSSADGPRVSETSEAAGDKNQARVVTASAISSKWAIEAIYPP</sequence>
<dbReference type="Proteomes" id="UP000887565">
    <property type="component" value="Unplaced"/>
</dbReference>
<evidence type="ECO:0000313" key="1">
    <source>
        <dbReference type="Proteomes" id="UP000887565"/>
    </source>
</evidence>
<keyword evidence="1" id="KW-1185">Reference proteome</keyword>
<protein>
    <submittedName>
        <fullName evidence="2">Uncharacterized protein</fullName>
    </submittedName>
</protein>
<organism evidence="1 2">
    <name type="scientific">Romanomermis culicivorax</name>
    <name type="common">Nematode worm</name>
    <dbReference type="NCBI Taxonomy" id="13658"/>
    <lineage>
        <taxon>Eukaryota</taxon>
        <taxon>Metazoa</taxon>
        <taxon>Ecdysozoa</taxon>
        <taxon>Nematoda</taxon>
        <taxon>Enoplea</taxon>
        <taxon>Dorylaimia</taxon>
        <taxon>Mermithida</taxon>
        <taxon>Mermithoidea</taxon>
        <taxon>Mermithidae</taxon>
        <taxon>Romanomermis</taxon>
    </lineage>
</organism>
<reference evidence="2" key="1">
    <citation type="submission" date="2022-11" db="UniProtKB">
        <authorList>
            <consortium name="WormBaseParasite"/>
        </authorList>
    </citation>
    <scope>IDENTIFICATION</scope>
</reference>
<proteinExistence type="predicted"/>
<evidence type="ECO:0000313" key="2">
    <source>
        <dbReference type="WBParaSite" id="nRc.2.0.1.t21620-RA"/>
    </source>
</evidence>
<accession>A0A915J657</accession>
<name>A0A915J657_ROMCU</name>